<protein>
    <submittedName>
        <fullName evidence="2">Uncharacterized protein</fullName>
    </submittedName>
</protein>
<evidence type="ECO:0000313" key="3">
    <source>
        <dbReference type="Proteomes" id="UP000269438"/>
    </source>
</evidence>
<keyword evidence="3" id="KW-1185">Reference proteome</keyword>
<sequence length="210" mass="21538">MVDVHAGAEESGPEDVEVGVAHEIHVVVQAVALQVNEVGLIVAVGVLQGVVDHTRVREGFQDVGQAVGTHRNVGVDDAVAVAVDLSDQCRVDARFEQVGDGIVIRIQIKVGGDAVAQLPDDKVIAVIIIIGKFTVVVEVLDHIGDAIVIGVGIAAVDDSVAIAVQGGRLVIDQLAPLGAGRGSRGRSGVARGRGRGARSGRGGRRRGGGR</sequence>
<organism evidence="2 3">
    <name type="scientific">Mycetocola lacteus</name>
    <dbReference type="NCBI Taxonomy" id="76637"/>
    <lineage>
        <taxon>Bacteria</taxon>
        <taxon>Bacillati</taxon>
        <taxon>Actinomycetota</taxon>
        <taxon>Actinomycetes</taxon>
        <taxon>Micrococcales</taxon>
        <taxon>Microbacteriaceae</taxon>
        <taxon>Mycetocola</taxon>
    </lineage>
</organism>
<proteinExistence type="predicted"/>
<evidence type="ECO:0000256" key="1">
    <source>
        <dbReference type="SAM" id="MobiDB-lite"/>
    </source>
</evidence>
<name>A0A3L7AP93_9MICO</name>
<reference evidence="2 3" key="1">
    <citation type="submission" date="2018-10" db="EMBL/GenBank/DDBJ databases">
        <authorList>
            <person name="Li J."/>
        </authorList>
    </citation>
    <scope>NUCLEOTIDE SEQUENCE [LARGE SCALE GENOMIC DNA]</scope>
    <source>
        <strain evidence="2 3">JCM 11654</strain>
    </source>
</reference>
<dbReference type="Proteomes" id="UP000269438">
    <property type="component" value="Unassembled WGS sequence"/>
</dbReference>
<comment type="caution">
    <text evidence="2">The sequence shown here is derived from an EMBL/GenBank/DDBJ whole genome shotgun (WGS) entry which is preliminary data.</text>
</comment>
<gene>
    <name evidence="2" type="ORF">D9V34_10145</name>
</gene>
<dbReference type="EMBL" id="RCUY01000009">
    <property type="protein sequence ID" value="RLP82167.1"/>
    <property type="molecule type" value="Genomic_DNA"/>
</dbReference>
<feature type="region of interest" description="Disordered" evidence="1">
    <location>
        <begin position="180"/>
        <end position="210"/>
    </location>
</feature>
<dbReference type="AlphaFoldDB" id="A0A3L7AP93"/>
<accession>A0A3L7AP93</accession>
<evidence type="ECO:0000313" key="2">
    <source>
        <dbReference type="EMBL" id="RLP82167.1"/>
    </source>
</evidence>
<feature type="compositionally biased region" description="Basic residues" evidence="1">
    <location>
        <begin position="192"/>
        <end position="210"/>
    </location>
</feature>